<evidence type="ECO:0000313" key="2">
    <source>
        <dbReference type="Proteomes" id="UP000002695"/>
    </source>
</evidence>
<reference evidence="1 2" key="1">
    <citation type="journal article" date="2010" name="J. Bacteriol.">
        <title>Short-term signatures of evolutionary change in the Salmonella enterica serovar typhimurium 14028 genome.</title>
        <authorList>
            <person name="Jarvik T."/>
            <person name="Smillie C."/>
            <person name="Groisman E.A."/>
            <person name="Ochman H."/>
        </authorList>
    </citation>
    <scope>NUCLEOTIDE SEQUENCE [LARGE SCALE GENOMIC DNA]</scope>
    <source>
        <strain evidence="2">14028s / SGSC 2262</strain>
    </source>
</reference>
<dbReference type="Proteomes" id="UP000002695">
    <property type="component" value="Chromosome"/>
</dbReference>
<dbReference type="HOGENOM" id="CLU_3140409_0_0_6"/>
<dbReference type="EMBL" id="CP001363">
    <property type="protein sequence ID" value="ACY91224.1"/>
    <property type="molecule type" value="Genomic_DNA"/>
</dbReference>
<accession>A0A0F6B9M2</accession>
<sequence>MAKSHNQVLLRVIAHSLKKPSKTYLLVTDRKMSRWQQGKDERDSVHSFY</sequence>
<keyword evidence="2" id="KW-1185">Reference proteome</keyword>
<protein>
    <submittedName>
        <fullName evidence="1">Uncharacterized protein</fullName>
    </submittedName>
</protein>
<proteinExistence type="predicted"/>
<dbReference type="KEGG" id="seo:STM14_4867"/>
<evidence type="ECO:0000313" key="1">
    <source>
        <dbReference type="EMBL" id="ACY91224.1"/>
    </source>
</evidence>
<organism evidence="1 2">
    <name type="scientific">Salmonella typhimurium (strain 14028s / SGSC 2262)</name>
    <dbReference type="NCBI Taxonomy" id="588858"/>
    <lineage>
        <taxon>Bacteria</taxon>
        <taxon>Pseudomonadati</taxon>
        <taxon>Pseudomonadota</taxon>
        <taxon>Gammaproteobacteria</taxon>
        <taxon>Enterobacterales</taxon>
        <taxon>Enterobacteriaceae</taxon>
        <taxon>Salmonella</taxon>
    </lineage>
</organism>
<gene>
    <name evidence="1" type="ordered locus">STM14_4867</name>
</gene>
<dbReference type="AlphaFoldDB" id="A0A0F6B9M2"/>
<name>A0A0F6B9M2_SALT1</name>